<evidence type="ECO:0008006" key="3">
    <source>
        <dbReference type="Google" id="ProtNLM"/>
    </source>
</evidence>
<evidence type="ECO:0000313" key="2">
    <source>
        <dbReference type="Proteomes" id="UP000199220"/>
    </source>
</evidence>
<dbReference type="RefSeq" id="WP_089772297.1">
    <property type="nucleotide sequence ID" value="NZ_FNTX01000001.1"/>
</dbReference>
<name>A0A1H5FUK2_9MICO</name>
<dbReference type="AlphaFoldDB" id="A0A1H5FUK2"/>
<proteinExistence type="predicted"/>
<accession>A0A1H5FUK2</accession>
<sequence>MFVITADQDDSRRSSDRVPALLAALVDLTHDVDGVALPFERTVGDEVQGVLTDAGTTLTIALALQRRQEWSVGIGVGTVHTPLAETARASTGPAFLHARDAVERAKGRTVPVPIALAAADPAPAAECEALLHLITTVVRRRSDAGWEAVDLLASGSRTAKDVAEELGISPQAVSSRLRTAMWEEERAVHPLAVRLLADLDSATAG</sequence>
<dbReference type="STRING" id="648782.SAMN04488554_1438"/>
<protein>
    <recommendedName>
        <fullName evidence="3">SatD family (SatD)</fullName>
    </recommendedName>
</protein>
<dbReference type="EMBL" id="FNTX01000001">
    <property type="protein sequence ID" value="SEE06568.1"/>
    <property type="molecule type" value="Genomic_DNA"/>
</dbReference>
<keyword evidence="2" id="KW-1185">Reference proteome</keyword>
<evidence type="ECO:0000313" key="1">
    <source>
        <dbReference type="EMBL" id="SEE06568.1"/>
    </source>
</evidence>
<dbReference type="OrthoDB" id="5184241at2"/>
<reference evidence="2" key="1">
    <citation type="submission" date="2016-10" db="EMBL/GenBank/DDBJ databases">
        <authorList>
            <person name="Varghese N."/>
            <person name="Submissions S."/>
        </authorList>
    </citation>
    <scope>NUCLEOTIDE SEQUENCE [LARGE SCALE GENOMIC DNA]</scope>
    <source>
        <strain evidence="2">DSM 21368</strain>
    </source>
</reference>
<gene>
    <name evidence="1" type="ORF">SAMN04488554_1438</name>
</gene>
<dbReference type="Proteomes" id="UP000199220">
    <property type="component" value="Unassembled WGS sequence"/>
</dbReference>
<organism evidence="1 2">
    <name type="scientific">Ruania alba</name>
    <dbReference type="NCBI Taxonomy" id="648782"/>
    <lineage>
        <taxon>Bacteria</taxon>
        <taxon>Bacillati</taxon>
        <taxon>Actinomycetota</taxon>
        <taxon>Actinomycetes</taxon>
        <taxon>Micrococcales</taxon>
        <taxon>Ruaniaceae</taxon>
        <taxon>Ruania</taxon>
    </lineage>
</organism>